<name>A0A382Y0B9_9ZZZZ</name>
<feature type="non-terminal residue" evidence="2">
    <location>
        <position position="194"/>
    </location>
</feature>
<reference evidence="2" key="1">
    <citation type="submission" date="2018-05" db="EMBL/GenBank/DDBJ databases">
        <authorList>
            <person name="Lanie J.A."/>
            <person name="Ng W.-L."/>
            <person name="Kazmierczak K.M."/>
            <person name="Andrzejewski T.M."/>
            <person name="Davidsen T.M."/>
            <person name="Wayne K.J."/>
            <person name="Tettelin H."/>
            <person name="Glass J.I."/>
            <person name="Rusch D."/>
            <person name="Podicherti R."/>
            <person name="Tsui H.-C.T."/>
            <person name="Winkler M.E."/>
        </authorList>
    </citation>
    <scope>NUCLEOTIDE SEQUENCE</scope>
</reference>
<dbReference type="AlphaFoldDB" id="A0A382Y0B9"/>
<organism evidence="2">
    <name type="scientific">marine metagenome</name>
    <dbReference type="NCBI Taxonomy" id="408172"/>
    <lineage>
        <taxon>unclassified sequences</taxon>
        <taxon>metagenomes</taxon>
        <taxon>ecological metagenomes</taxon>
    </lineage>
</organism>
<protein>
    <recommendedName>
        <fullName evidence="1">KANL3/Tex30 alpha/beta hydrolase-like domain-containing protein</fullName>
    </recommendedName>
</protein>
<feature type="domain" description="KANL3/Tex30 alpha/beta hydrolase-like" evidence="1">
    <location>
        <begin position="28"/>
        <end position="194"/>
    </location>
</feature>
<dbReference type="InterPro" id="IPR026555">
    <property type="entry name" value="NSL3/Tex30"/>
</dbReference>
<dbReference type="Pfam" id="PF20408">
    <property type="entry name" value="Abhydrolase_11"/>
    <property type="match status" value="1"/>
</dbReference>
<dbReference type="EMBL" id="UINC01171984">
    <property type="protein sequence ID" value="SVD76832.1"/>
    <property type="molecule type" value="Genomic_DNA"/>
</dbReference>
<dbReference type="SUPFAM" id="SSF53474">
    <property type="entry name" value="alpha/beta-Hydrolases"/>
    <property type="match status" value="1"/>
</dbReference>
<accession>A0A382Y0B9</accession>
<dbReference type="PANTHER" id="PTHR13136:SF11">
    <property type="entry name" value="TESTIS-EXPRESSED PROTEIN 30"/>
    <property type="match status" value="1"/>
</dbReference>
<dbReference type="InterPro" id="IPR046879">
    <property type="entry name" value="KANL3/Tex30_Abhydrolase"/>
</dbReference>
<dbReference type="Gene3D" id="3.40.50.1820">
    <property type="entry name" value="alpha/beta hydrolase"/>
    <property type="match status" value="1"/>
</dbReference>
<dbReference type="InterPro" id="IPR029058">
    <property type="entry name" value="AB_hydrolase_fold"/>
</dbReference>
<sequence>MPARELRFIATEEKGGVSAILDRPDDARTLLVLGHGSGTNMRHAFIAGLSAALVEARVATFRYQYPYSEKGGGGLDGRNVLLATVRKAIATAAAEAPGLPLFAGGHSMSGRMTSLAFAEEPLPIQGIVFVAFPLNGGKGPTERTEHFSDVNMPMLFLQGTKDKLADMDAVQSVCKDLADQATLHIIDTADHGFK</sequence>
<evidence type="ECO:0000259" key="1">
    <source>
        <dbReference type="Pfam" id="PF20408"/>
    </source>
</evidence>
<evidence type="ECO:0000313" key="2">
    <source>
        <dbReference type="EMBL" id="SVD76832.1"/>
    </source>
</evidence>
<dbReference type="PANTHER" id="PTHR13136">
    <property type="entry name" value="TESTIS DEVELOPMENT PROTEIN PRTD"/>
    <property type="match status" value="1"/>
</dbReference>
<gene>
    <name evidence="2" type="ORF">METZ01_LOCUS429686</name>
</gene>
<proteinExistence type="predicted"/>